<dbReference type="Proteomes" id="UP000295565">
    <property type="component" value="Unassembled WGS sequence"/>
</dbReference>
<dbReference type="Gene3D" id="3.30.230.30">
    <property type="entry name" value="Impact, N-terminal domain"/>
    <property type="match status" value="1"/>
</dbReference>
<dbReference type="PANTHER" id="PTHR16301">
    <property type="entry name" value="IMPACT-RELATED"/>
    <property type="match status" value="1"/>
</dbReference>
<dbReference type="PROSITE" id="PS00910">
    <property type="entry name" value="UPF0029"/>
    <property type="match status" value="1"/>
</dbReference>
<dbReference type="InterPro" id="IPR036956">
    <property type="entry name" value="Impact_N_sf"/>
</dbReference>
<comment type="caution">
    <text evidence="4">The sequence shown here is derived from an EMBL/GenBank/DDBJ whole genome shotgun (WGS) entry which is preliminary data.</text>
</comment>
<dbReference type="GO" id="GO:0043168">
    <property type="term" value="F:anion binding"/>
    <property type="evidence" value="ECO:0007669"/>
    <property type="project" value="UniProtKB-ARBA"/>
</dbReference>
<dbReference type="NCBIfam" id="TIGR00257">
    <property type="entry name" value="IMPACT_YIGZ"/>
    <property type="match status" value="1"/>
</dbReference>
<dbReference type="InterPro" id="IPR015796">
    <property type="entry name" value="Impact_YigZ-like"/>
</dbReference>
<dbReference type="Pfam" id="PF01205">
    <property type="entry name" value="Impact_N"/>
    <property type="match status" value="1"/>
</dbReference>
<evidence type="ECO:0000256" key="1">
    <source>
        <dbReference type="ARBA" id="ARBA00007665"/>
    </source>
</evidence>
<dbReference type="Pfam" id="PF09186">
    <property type="entry name" value="DUF1949"/>
    <property type="match status" value="1"/>
</dbReference>
<dbReference type="SUPFAM" id="SSF54211">
    <property type="entry name" value="Ribosomal protein S5 domain 2-like"/>
    <property type="match status" value="1"/>
</dbReference>
<dbReference type="InterPro" id="IPR035647">
    <property type="entry name" value="EFG_III/V"/>
</dbReference>
<feature type="domain" description="Impact N-terminal" evidence="2">
    <location>
        <begin position="19"/>
        <end position="126"/>
    </location>
</feature>
<dbReference type="InterPro" id="IPR020569">
    <property type="entry name" value="UPF0029_Impact_CS"/>
</dbReference>
<name>A0A4R1JB16_9GAMM</name>
<evidence type="ECO:0000313" key="4">
    <source>
        <dbReference type="EMBL" id="TCK47309.1"/>
    </source>
</evidence>
<dbReference type="OrthoDB" id="9813771at2"/>
<protein>
    <submittedName>
        <fullName evidence="4">Putative YigZ family protein</fullName>
    </submittedName>
</protein>
<organism evidence="4 5">
    <name type="scientific">Celerinatantimonas diazotrophica</name>
    <dbReference type="NCBI Taxonomy" id="412034"/>
    <lineage>
        <taxon>Bacteria</taxon>
        <taxon>Pseudomonadati</taxon>
        <taxon>Pseudomonadota</taxon>
        <taxon>Gammaproteobacteria</taxon>
        <taxon>Celerinatantimonadaceae</taxon>
        <taxon>Celerinatantimonas</taxon>
    </lineage>
</organism>
<sequence length="208" mass="22818">MSSPFNVPVAEVESSQLIKKSRFITHLLPVTDREHAFSQIEQLRQQYPDARHHCWAFIAGAPDDTQVLGFSDDGEPNGTAGKPILAQLQGSGLGYVLAVVIRYFGGIKLGTGGLVRAYGSSVAQALAIVETHPYIAKTTLSMEFGFDALGEANQLFTRFNVIQQTIDYNESVCVTVELPAQHRQQFMDALTNACRGQVEFQMPLQDKG</sequence>
<reference evidence="4 5" key="1">
    <citation type="submission" date="2019-03" db="EMBL/GenBank/DDBJ databases">
        <title>Genomic Encyclopedia of Type Strains, Phase IV (KMG-IV): sequencing the most valuable type-strain genomes for metagenomic binning, comparative biology and taxonomic classification.</title>
        <authorList>
            <person name="Goeker M."/>
        </authorList>
    </citation>
    <scope>NUCLEOTIDE SEQUENCE [LARGE SCALE GENOMIC DNA]</scope>
    <source>
        <strain evidence="4 5">DSM 18577</strain>
    </source>
</reference>
<feature type="domain" description="UPF0029" evidence="3">
    <location>
        <begin position="143"/>
        <end position="197"/>
    </location>
</feature>
<dbReference type="GO" id="GO:0006446">
    <property type="term" value="P:regulation of translational initiation"/>
    <property type="evidence" value="ECO:0007669"/>
    <property type="project" value="TreeGrafter"/>
</dbReference>
<dbReference type="GO" id="GO:0005737">
    <property type="term" value="C:cytoplasm"/>
    <property type="evidence" value="ECO:0007669"/>
    <property type="project" value="TreeGrafter"/>
</dbReference>
<dbReference type="Gene3D" id="3.30.70.240">
    <property type="match status" value="1"/>
</dbReference>
<evidence type="ECO:0000259" key="2">
    <source>
        <dbReference type="Pfam" id="PF01205"/>
    </source>
</evidence>
<proteinExistence type="inferred from homology"/>
<dbReference type="GO" id="GO:0032561">
    <property type="term" value="F:guanyl ribonucleotide binding"/>
    <property type="evidence" value="ECO:0007669"/>
    <property type="project" value="UniProtKB-ARBA"/>
</dbReference>
<accession>A0A4R1JB16</accession>
<keyword evidence="5" id="KW-1185">Reference proteome</keyword>
<dbReference type="InterPro" id="IPR020568">
    <property type="entry name" value="Ribosomal_Su5_D2-typ_SF"/>
</dbReference>
<dbReference type="RefSeq" id="WP_131913136.1">
    <property type="nucleotide sequence ID" value="NZ_OU594967.1"/>
</dbReference>
<dbReference type="InterPro" id="IPR001498">
    <property type="entry name" value="Impact_N"/>
</dbReference>
<dbReference type="EMBL" id="SMGD01000014">
    <property type="protein sequence ID" value="TCK47309.1"/>
    <property type="molecule type" value="Genomic_DNA"/>
</dbReference>
<dbReference type="InterPro" id="IPR023582">
    <property type="entry name" value="Impact"/>
</dbReference>
<evidence type="ECO:0000313" key="5">
    <source>
        <dbReference type="Proteomes" id="UP000295565"/>
    </source>
</evidence>
<dbReference type="PANTHER" id="PTHR16301:SF20">
    <property type="entry name" value="IMPACT FAMILY MEMBER YIGZ"/>
    <property type="match status" value="1"/>
</dbReference>
<comment type="similarity">
    <text evidence="1">Belongs to the IMPACT family.</text>
</comment>
<evidence type="ECO:0000259" key="3">
    <source>
        <dbReference type="Pfam" id="PF09186"/>
    </source>
</evidence>
<dbReference type="AlphaFoldDB" id="A0A4R1JB16"/>
<gene>
    <name evidence="4" type="ORF">EV690_2326</name>
</gene>
<dbReference type="GO" id="GO:0017111">
    <property type="term" value="F:ribonucleoside triphosphate phosphatase activity"/>
    <property type="evidence" value="ECO:0007669"/>
    <property type="project" value="UniProtKB-ARBA"/>
</dbReference>
<dbReference type="InterPro" id="IPR015269">
    <property type="entry name" value="UPF0029_Impact_C"/>
</dbReference>
<dbReference type="SUPFAM" id="SSF54980">
    <property type="entry name" value="EF-G C-terminal domain-like"/>
    <property type="match status" value="1"/>
</dbReference>